<evidence type="ECO:0000313" key="2">
    <source>
        <dbReference type="Proteomes" id="UP001521150"/>
    </source>
</evidence>
<sequence length="113" mass="12114">MDVIYGMGRIDASGRVADRVVTQALGWQPGDRLTLTGTPDMVIARRDPTGLLTLGRKPYLAIPAALRSRCGLHPSDRVLLAATLEEDLLAVFPLSTVHDAIRVNLPVESGGAR</sequence>
<evidence type="ECO:0000313" key="1">
    <source>
        <dbReference type="EMBL" id="MCE7003271.1"/>
    </source>
</evidence>
<organism evidence="1 2">
    <name type="scientific">Kibdelosporangium philippinense</name>
    <dbReference type="NCBI Taxonomy" id="211113"/>
    <lineage>
        <taxon>Bacteria</taxon>
        <taxon>Bacillati</taxon>
        <taxon>Actinomycetota</taxon>
        <taxon>Actinomycetes</taxon>
        <taxon>Pseudonocardiales</taxon>
        <taxon>Pseudonocardiaceae</taxon>
        <taxon>Kibdelosporangium</taxon>
    </lineage>
</organism>
<comment type="caution">
    <text evidence="1">The sequence shown here is derived from an EMBL/GenBank/DDBJ whole genome shotgun (WGS) entry which is preliminary data.</text>
</comment>
<reference evidence="1 2" key="1">
    <citation type="submission" date="2021-12" db="EMBL/GenBank/DDBJ databases">
        <title>Genome sequence of Kibdelosporangium philippinense ATCC 49844.</title>
        <authorList>
            <person name="Fedorov E.A."/>
            <person name="Omeragic M."/>
            <person name="Shalygina K.F."/>
            <person name="Maclea K.S."/>
        </authorList>
    </citation>
    <scope>NUCLEOTIDE SEQUENCE [LARGE SCALE GENOMIC DNA]</scope>
    <source>
        <strain evidence="1 2">ATCC 49844</strain>
    </source>
</reference>
<accession>A0ABS8Z5W2</accession>
<protein>
    <submittedName>
        <fullName evidence="1">AbrB/MazE/SpoVT family DNA-binding domain-containing protein</fullName>
    </submittedName>
</protein>
<dbReference type="EMBL" id="JAJVCN010000001">
    <property type="protein sequence ID" value="MCE7003271.1"/>
    <property type="molecule type" value="Genomic_DNA"/>
</dbReference>
<gene>
    <name evidence="1" type="ORF">LWC34_10570</name>
</gene>
<dbReference type="RefSeq" id="WP_233724821.1">
    <property type="nucleotide sequence ID" value="NZ_JAJVCN010000001.1"/>
</dbReference>
<keyword evidence="2" id="KW-1185">Reference proteome</keyword>
<name>A0ABS8Z5W2_9PSEU</name>
<dbReference type="GO" id="GO:0003677">
    <property type="term" value="F:DNA binding"/>
    <property type="evidence" value="ECO:0007669"/>
    <property type="project" value="UniProtKB-KW"/>
</dbReference>
<dbReference type="Proteomes" id="UP001521150">
    <property type="component" value="Unassembled WGS sequence"/>
</dbReference>
<proteinExistence type="predicted"/>
<keyword evidence="1" id="KW-0238">DNA-binding</keyword>